<dbReference type="RefSeq" id="WP_064808932.1">
    <property type="nucleotide sequence ID" value="NZ_CP016023.1"/>
</dbReference>
<reference evidence="2" key="1">
    <citation type="submission" date="2016-06" db="EMBL/GenBank/DDBJ databases">
        <authorList>
            <person name="Xu Y."/>
            <person name="Nagy A."/>
            <person name="Yan X."/>
            <person name="Kim S.W."/>
            <person name="Haley B."/>
            <person name="Liu N.T."/>
            <person name="Nou X."/>
        </authorList>
    </citation>
    <scope>NUCLEOTIDE SEQUENCE [LARGE SCALE GENOMIC DNA]</scope>
    <source>
        <strain evidence="2">ATCC 49129</strain>
    </source>
</reference>
<protein>
    <submittedName>
        <fullName evidence="1">Uncharacterized protein</fullName>
    </submittedName>
</protein>
<keyword evidence="2" id="KW-1185">Reference proteome</keyword>
<evidence type="ECO:0000313" key="2">
    <source>
        <dbReference type="Proteomes" id="UP000078572"/>
    </source>
</evidence>
<dbReference type="STRING" id="190721.ACS15_5749"/>
<dbReference type="AlphaFoldDB" id="A0A192A6W8"/>
<dbReference type="GeneID" id="61529594"/>
<proteinExistence type="predicted"/>
<evidence type="ECO:0000313" key="1">
    <source>
        <dbReference type="EMBL" id="ANJ76001.1"/>
    </source>
</evidence>
<gene>
    <name evidence="1" type="ORF">A9Y76_26460</name>
</gene>
<sequence length="251" mass="27207">MAALQTGVIVVGLVATLAAFSVRGRFKSEQREAFIQNYRWPPGLLERFAEKHPDLTPAQREQVVRGLRQFFLVHLRSDCDYVSMPSRVVDDLWHEFILYTREYRDFCRRAFGKFLHHLPSAALSPLRKRSNVGLRRTWWWACREESINPRHPDRLPLLFAIDHQLAIPNGFHYVPDCAAILPGGEVMQCGADFASRRIDGTIEGLGRKRDSGCGASSGCAGSGGDGSGCGGDGGGCGGDGGGCGGGGGGGD</sequence>
<accession>A0A192A6W8</accession>
<organism evidence="1 2">
    <name type="scientific">Ralstonia insidiosa</name>
    <dbReference type="NCBI Taxonomy" id="190721"/>
    <lineage>
        <taxon>Bacteria</taxon>
        <taxon>Pseudomonadati</taxon>
        <taxon>Pseudomonadota</taxon>
        <taxon>Betaproteobacteria</taxon>
        <taxon>Burkholderiales</taxon>
        <taxon>Burkholderiaceae</taxon>
        <taxon>Ralstonia</taxon>
    </lineage>
</organism>
<dbReference type="PIRSF" id="PIRSF032817">
    <property type="entry name" value="UCP032817"/>
    <property type="match status" value="1"/>
</dbReference>
<dbReference type="Proteomes" id="UP000078572">
    <property type="component" value="Chromosome 2"/>
</dbReference>
<dbReference type="InterPro" id="IPR017008">
    <property type="entry name" value="UCP032817-like"/>
</dbReference>
<dbReference type="OrthoDB" id="278697at2"/>
<name>A0A192A6W8_9RALS</name>
<dbReference type="EMBL" id="CP016023">
    <property type="protein sequence ID" value="ANJ76001.1"/>
    <property type="molecule type" value="Genomic_DNA"/>
</dbReference>